<keyword evidence="2" id="KW-1185">Reference proteome</keyword>
<dbReference type="SUPFAM" id="SSF47413">
    <property type="entry name" value="lambda repressor-like DNA-binding domains"/>
    <property type="match status" value="1"/>
</dbReference>
<reference evidence="2" key="1">
    <citation type="journal article" date="2017" name="Genome Announc.">
        <title>Draft Genome Sequence of Terrimicrobium sacchariphilum NM-5T, a Facultative Anaerobic Soil Bacterium of the Class Spartobacteria.</title>
        <authorList>
            <person name="Qiu Y.L."/>
            <person name="Tourlousse D.M."/>
            <person name="Matsuura N."/>
            <person name="Ohashi A."/>
            <person name="Sekiguchi Y."/>
        </authorList>
    </citation>
    <scope>NUCLEOTIDE SEQUENCE [LARGE SCALE GENOMIC DNA]</scope>
    <source>
        <strain evidence="2">NM-5</strain>
    </source>
</reference>
<dbReference type="AlphaFoldDB" id="A0A146G3C8"/>
<name>A0A146G3C8_TERSA</name>
<gene>
    <name evidence="1" type="ORF">TSACC_1115</name>
</gene>
<sequence length="80" mass="8876">MAGRKGAKAGERKNLFGAKLKAFRLAQGIALRDMAARLEAKGWEVSEGTWGHVEAGRRVLSDIELALALKVLRRKFRDLD</sequence>
<dbReference type="EMBL" id="BDCO01000001">
    <property type="protein sequence ID" value="GAT31564.1"/>
    <property type="molecule type" value="Genomic_DNA"/>
</dbReference>
<dbReference type="STRING" id="690879.TSACC_1115"/>
<evidence type="ECO:0000313" key="2">
    <source>
        <dbReference type="Proteomes" id="UP000076023"/>
    </source>
</evidence>
<protein>
    <submittedName>
        <fullName evidence="1">Helix-turn-helix domain-containing protein</fullName>
    </submittedName>
</protein>
<dbReference type="GO" id="GO:0003677">
    <property type="term" value="F:DNA binding"/>
    <property type="evidence" value="ECO:0007669"/>
    <property type="project" value="InterPro"/>
</dbReference>
<accession>A0A146G3C8</accession>
<organism evidence="1 2">
    <name type="scientific">Terrimicrobium sacchariphilum</name>
    <dbReference type="NCBI Taxonomy" id="690879"/>
    <lineage>
        <taxon>Bacteria</taxon>
        <taxon>Pseudomonadati</taxon>
        <taxon>Verrucomicrobiota</taxon>
        <taxon>Terrimicrobiia</taxon>
        <taxon>Terrimicrobiales</taxon>
        <taxon>Terrimicrobiaceae</taxon>
        <taxon>Terrimicrobium</taxon>
    </lineage>
</organism>
<dbReference type="InterPro" id="IPR010982">
    <property type="entry name" value="Lambda_DNA-bd_dom_sf"/>
</dbReference>
<evidence type="ECO:0000313" key="1">
    <source>
        <dbReference type="EMBL" id="GAT31564.1"/>
    </source>
</evidence>
<dbReference type="InParanoid" id="A0A146G3C8"/>
<dbReference type="RefSeq" id="WP_169809491.1">
    <property type="nucleotide sequence ID" value="NZ_BDCO01000001.1"/>
</dbReference>
<comment type="caution">
    <text evidence="1">The sequence shown here is derived from an EMBL/GenBank/DDBJ whole genome shotgun (WGS) entry which is preliminary data.</text>
</comment>
<dbReference type="Gene3D" id="1.10.260.40">
    <property type="entry name" value="lambda repressor-like DNA-binding domains"/>
    <property type="match status" value="1"/>
</dbReference>
<proteinExistence type="predicted"/>
<dbReference type="Proteomes" id="UP000076023">
    <property type="component" value="Unassembled WGS sequence"/>
</dbReference>